<dbReference type="Proteomes" id="UP000198902">
    <property type="component" value="Unassembled WGS sequence"/>
</dbReference>
<gene>
    <name evidence="2" type="ORF">BN996_00774</name>
</gene>
<keyword evidence="3" id="KW-1185">Reference proteome</keyword>
<name>A0A0D6JN76_9EURY</name>
<dbReference type="GeneID" id="59457807"/>
<evidence type="ECO:0000313" key="2">
    <source>
        <dbReference type="EMBL" id="CQR49314.1"/>
    </source>
</evidence>
<dbReference type="AlphaFoldDB" id="A0A0D6JN76"/>
<protein>
    <recommendedName>
        <fullName evidence="4">Major facilitator superfamily (MFS) profile domain-containing protein</fullName>
    </recommendedName>
</protein>
<proteinExistence type="predicted"/>
<dbReference type="EMBL" id="CSTE01000001">
    <property type="protein sequence ID" value="CQR49314.1"/>
    <property type="molecule type" value="Genomic_DNA"/>
</dbReference>
<feature type="transmembrane region" description="Helical" evidence="1">
    <location>
        <begin position="9"/>
        <end position="27"/>
    </location>
</feature>
<accession>A0A0D6JN76</accession>
<sequence length="59" mass="5718">MLDKLGTKGIAGVVSLLLGIGIVAYQAPVVAAGLAFVVAGLGLVASGLAEGVMKMFGMA</sequence>
<dbReference type="RefSeq" id="WP_004973908.1">
    <property type="nucleotide sequence ID" value="NZ_CABLRR010000001.1"/>
</dbReference>
<dbReference type="Pfam" id="PF24282">
    <property type="entry name" value="DUF7470"/>
    <property type="match status" value="1"/>
</dbReference>
<keyword evidence="1" id="KW-0812">Transmembrane</keyword>
<organism evidence="2 3">
    <name type="scientific">Haloferax massiliensis</name>
    <dbReference type="NCBI Taxonomy" id="1476858"/>
    <lineage>
        <taxon>Archaea</taxon>
        <taxon>Methanobacteriati</taxon>
        <taxon>Methanobacteriota</taxon>
        <taxon>Stenosarchaea group</taxon>
        <taxon>Halobacteria</taxon>
        <taxon>Halobacteriales</taxon>
        <taxon>Haloferacaceae</taxon>
        <taxon>Haloferax</taxon>
    </lineage>
</organism>
<evidence type="ECO:0008006" key="4">
    <source>
        <dbReference type="Google" id="ProtNLM"/>
    </source>
</evidence>
<feature type="transmembrane region" description="Helical" evidence="1">
    <location>
        <begin position="33"/>
        <end position="53"/>
    </location>
</feature>
<reference evidence="3" key="1">
    <citation type="submission" date="2015-03" db="EMBL/GenBank/DDBJ databases">
        <authorList>
            <person name="Urmite Genomes"/>
        </authorList>
    </citation>
    <scope>NUCLEOTIDE SEQUENCE [LARGE SCALE GENOMIC DNA]</scope>
    <source>
        <strain evidence="3">Arc-Hr</strain>
    </source>
</reference>
<evidence type="ECO:0000313" key="3">
    <source>
        <dbReference type="Proteomes" id="UP000198902"/>
    </source>
</evidence>
<keyword evidence="1" id="KW-1133">Transmembrane helix</keyword>
<dbReference type="InterPro" id="IPR055893">
    <property type="entry name" value="DUF7470"/>
</dbReference>
<keyword evidence="1" id="KW-0472">Membrane</keyword>
<evidence type="ECO:0000256" key="1">
    <source>
        <dbReference type="SAM" id="Phobius"/>
    </source>
</evidence>